<dbReference type="AlphaFoldDB" id="A0A813HDB1"/>
<comment type="caution">
    <text evidence="2">The sequence shown here is derived from an EMBL/GenBank/DDBJ whole genome shotgun (WGS) entry which is preliminary data.</text>
</comment>
<evidence type="ECO:0000313" key="3">
    <source>
        <dbReference type="Proteomes" id="UP000654075"/>
    </source>
</evidence>
<evidence type="ECO:0008006" key="4">
    <source>
        <dbReference type="Google" id="ProtNLM"/>
    </source>
</evidence>
<dbReference type="Proteomes" id="UP000654075">
    <property type="component" value="Unassembled WGS sequence"/>
</dbReference>
<reference evidence="2" key="1">
    <citation type="submission" date="2021-02" db="EMBL/GenBank/DDBJ databases">
        <authorList>
            <person name="Dougan E. K."/>
            <person name="Rhodes N."/>
            <person name="Thang M."/>
            <person name="Chan C."/>
        </authorList>
    </citation>
    <scope>NUCLEOTIDE SEQUENCE</scope>
</reference>
<evidence type="ECO:0000313" key="2">
    <source>
        <dbReference type="EMBL" id="CAE8635915.1"/>
    </source>
</evidence>
<feature type="region of interest" description="Disordered" evidence="1">
    <location>
        <begin position="130"/>
        <end position="173"/>
    </location>
</feature>
<sequence>MGQGEAAEMLQRGQLPCLTASNGRHAHRWQAQAQLRVPRAILVALTAVAAAGALLRPWAAEAPAAILASRAAWLHPSGTMSRRPSGLPLSSEVRLRTLARRAGEGEDAMTRLTDMKLSVPKAPPFVFSARGAGSRRAAPAPEEAPSSPSAQDAPAKETKEGATQAGSSSDTEAVGAQITAAAGSSVPAYGGLEATQMLRSAAIAAAEGTAASESSTALLQLGQAVEREAERGGLEAEDLSSSLWSVAMLRELEPGLQVHIPGFADSLLGRAMDLEERGVADALWACAELRRDAPMLQALLPVLVERLARRAPTMSSQETASSLWSIAVLRLELDTMGLRMAPLVAFLGNQFSEQFGRDDAAKLSMQEIADMLWALTMLRTMPVRLQQALADLLVQEIQKRTDELSAHTTYSVMYAVTTLQDTVVSETVKALLPDLRAALEANAQFMNTAQISTCLWCLGALEPESKAAIETIKRIRDEVGYALTEMRLPQLAMSVWTFAALAYDDQELLDISVERLLMLAPSTKPGNLAKELPRLIWAYSKLWRIDEVTKELPRNRFGALQLLSEYMKPEKGVLRYFSPDGLHSLSWAFKILDPDGRLCGTFLQRNLQAKLKLLIKMKYKHATDWSGSKRVAGRLEEYMPIEEGVKVTDRNRVMLEKAISLGQRGPDVNVDRRPVSGRLRIKDDWVQSEERFQVSLGASFDRLKLGAGLERLGSGDHRALHQGNSVKAIAGGSKAITDQQGGSTKAITGNSSFAITGGEEAAGGKIVKKRKPQQRADLYQVRSLSIDASLRKWRKKHK</sequence>
<feature type="compositionally biased region" description="Low complexity" evidence="1">
    <location>
        <begin position="130"/>
        <end position="153"/>
    </location>
</feature>
<proteinExistence type="predicted"/>
<name>A0A813HDB1_POLGL</name>
<accession>A0A813HDB1</accession>
<protein>
    <recommendedName>
        <fullName evidence="4">RAP domain-containing protein</fullName>
    </recommendedName>
</protein>
<gene>
    <name evidence="2" type="ORF">PGLA1383_LOCUS51480</name>
</gene>
<keyword evidence="3" id="KW-1185">Reference proteome</keyword>
<organism evidence="2 3">
    <name type="scientific">Polarella glacialis</name>
    <name type="common">Dinoflagellate</name>
    <dbReference type="NCBI Taxonomy" id="89957"/>
    <lineage>
        <taxon>Eukaryota</taxon>
        <taxon>Sar</taxon>
        <taxon>Alveolata</taxon>
        <taxon>Dinophyceae</taxon>
        <taxon>Suessiales</taxon>
        <taxon>Suessiaceae</taxon>
        <taxon>Polarella</taxon>
    </lineage>
</organism>
<dbReference type="EMBL" id="CAJNNV010031371">
    <property type="protein sequence ID" value="CAE8635915.1"/>
    <property type="molecule type" value="Genomic_DNA"/>
</dbReference>
<evidence type="ECO:0000256" key="1">
    <source>
        <dbReference type="SAM" id="MobiDB-lite"/>
    </source>
</evidence>